<reference evidence="2 3" key="1">
    <citation type="submission" date="2024-02" db="EMBL/GenBank/DDBJ databases">
        <title>Genome sequence of Aquincola sp. MAHUQ-54.</title>
        <authorList>
            <person name="Huq M.A."/>
        </authorList>
    </citation>
    <scope>NUCLEOTIDE SEQUENCE [LARGE SCALE GENOMIC DNA]</scope>
    <source>
        <strain evidence="2 3">MAHUQ-54</strain>
    </source>
</reference>
<dbReference type="InterPro" id="IPR031571">
    <property type="entry name" value="RcpC_dom"/>
</dbReference>
<keyword evidence="3" id="KW-1185">Reference proteome</keyword>
<gene>
    <name evidence="2" type="primary">cpaB</name>
    <name evidence="2" type="ORF">V4F39_17155</name>
</gene>
<dbReference type="InterPro" id="IPR006190">
    <property type="entry name" value="SAF_AFP_Neu5Ac"/>
</dbReference>
<dbReference type="Gene3D" id="3.90.1210.10">
    <property type="entry name" value="Antifreeze-like/N-acetylneuraminic acid synthase C-terminal domain"/>
    <property type="match status" value="1"/>
</dbReference>
<dbReference type="CDD" id="cd11614">
    <property type="entry name" value="SAF_CpaB_FlgA_like"/>
    <property type="match status" value="1"/>
</dbReference>
<dbReference type="RefSeq" id="WP_332290947.1">
    <property type="nucleotide sequence ID" value="NZ_JAZIBG010000036.1"/>
</dbReference>
<dbReference type="SUPFAM" id="SSF51269">
    <property type="entry name" value="AFP III-like domain"/>
    <property type="match status" value="1"/>
</dbReference>
<organism evidence="2 3">
    <name type="scientific">Aquincola agrisoli</name>
    <dbReference type="NCBI Taxonomy" id="3119538"/>
    <lineage>
        <taxon>Bacteria</taxon>
        <taxon>Pseudomonadati</taxon>
        <taxon>Pseudomonadota</taxon>
        <taxon>Betaproteobacteria</taxon>
        <taxon>Burkholderiales</taxon>
        <taxon>Sphaerotilaceae</taxon>
        <taxon>Aquincola</taxon>
    </lineage>
</organism>
<evidence type="ECO:0000313" key="3">
    <source>
        <dbReference type="Proteomes" id="UP001336250"/>
    </source>
</evidence>
<protein>
    <submittedName>
        <fullName evidence="2">Flp pilus assembly protein CpaB</fullName>
    </submittedName>
</protein>
<evidence type="ECO:0000259" key="1">
    <source>
        <dbReference type="PROSITE" id="PS50844"/>
    </source>
</evidence>
<feature type="domain" description="AFP-like" evidence="1">
    <location>
        <begin position="56"/>
        <end position="120"/>
    </location>
</feature>
<dbReference type="Pfam" id="PF16976">
    <property type="entry name" value="RcpC"/>
    <property type="match status" value="1"/>
</dbReference>
<dbReference type="SMART" id="SM00858">
    <property type="entry name" value="SAF"/>
    <property type="match status" value="1"/>
</dbReference>
<dbReference type="PROSITE" id="PS50844">
    <property type="entry name" value="AFP_LIKE"/>
    <property type="match status" value="1"/>
</dbReference>
<dbReference type="InterPro" id="IPR013974">
    <property type="entry name" value="SAF"/>
</dbReference>
<comment type="caution">
    <text evidence="2">The sequence shown here is derived from an EMBL/GenBank/DDBJ whole genome shotgun (WGS) entry which is preliminary data.</text>
</comment>
<dbReference type="NCBIfam" id="TIGR03177">
    <property type="entry name" value="pilus_cpaB"/>
    <property type="match status" value="1"/>
</dbReference>
<dbReference type="AlphaFoldDB" id="A0AAW9Q9D3"/>
<dbReference type="Proteomes" id="UP001336250">
    <property type="component" value="Unassembled WGS sequence"/>
</dbReference>
<dbReference type="EMBL" id="JAZIBG010000036">
    <property type="protein sequence ID" value="MEF7615646.1"/>
    <property type="molecule type" value="Genomic_DNA"/>
</dbReference>
<accession>A0AAW9Q9D3</accession>
<sequence length="314" mass="33208">MKRFLIPLSKIRPSRTWAILGVAVGIGLLAAMAARNYLSNQVAALEAGKKGATVSVVVAKTDLPKGTRLSTDNLAVRSIPKDYAHSAAVMPEQFEHVAGQPLAYPVKGGEMVIWSMLEGRKVPTFSARIEAGRRAMTVPVDEISSISGLLEPGDVIDLMVTVDRADRKVTIPLLQSVVVMATGQRSVDDPKSGERRQYSTVTLDTTPEQAQHVIVAREAGKITALLRNPEDKTALRAREANLADLWGGGAGPTQRPMLSGPSDIPVLYGGQSGKLVGPALRLGGQAAESAEGAQLMVPNAELSASAAPLPVSRR</sequence>
<proteinExistence type="predicted"/>
<name>A0AAW9Q9D3_9BURK</name>
<dbReference type="Pfam" id="PF08666">
    <property type="entry name" value="SAF"/>
    <property type="match status" value="1"/>
</dbReference>
<dbReference type="InterPro" id="IPR017592">
    <property type="entry name" value="Pilus_assmbl_Flp-typ_CpaB"/>
</dbReference>
<evidence type="ECO:0000313" key="2">
    <source>
        <dbReference type="EMBL" id="MEF7615646.1"/>
    </source>
</evidence>
<dbReference type="InterPro" id="IPR036732">
    <property type="entry name" value="AFP_Neu5c_C_sf"/>
</dbReference>